<evidence type="ECO:0000256" key="1">
    <source>
        <dbReference type="ARBA" id="ARBA00004167"/>
    </source>
</evidence>
<dbReference type="Proteomes" id="UP000186698">
    <property type="component" value="Chromosome 1S"/>
</dbReference>
<dbReference type="KEGG" id="xla:108706782"/>
<dbReference type="PANTHER" id="PTHR36982">
    <property type="entry name" value="CLCA DOMAIN-CONTAINING PROTEIN"/>
    <property type="match status" value="1"/>
</dbReference>
<dbReference type="OrthoDB" id="9944050at2759"/>
<dbReference type="GeneID" id="108706782"/>
<evidence type="ECO:0000256" key="4">
    <source>
        <dbReference type="ARBA" id="ARBA00023136"/>
    </source>
</evidence>
<keyword evidence="2" id="KW-0812">Transmembrane</keyword>
<organism evidence="5 6">
    <name type="scientific">Xenopus laevis</name>
    <name type="common">African clawed frog</name>
    <dbReference type="NCBI Taxonomy" id="8355"/>
    <lineage>
        <taxon>Eukaryota</taxon>
        <taxon>Metazoa</taxon>
        <taxon>Chordata</taxon>
        <taxon>Craniata</taxon>
        <taxon>Vertebrata</taxon>
        <taxon>Euteleostomi</taxon>
        <taxon>Amphibia</taxon>
        <taxon>Batrachia</taxon>
        <taxon>Anura</taxon>
        <taxon>Pipoidea</taxon>
        <taxon>Pipidae</taxon>
        <taxon>Xenopodinae</taxon>
        <taxon>Xenopus</taxon>
        <taxon>Xenopus</taxon>
    </lineage>
</organism>
<dbReference type="InterPro" id="IPR053081">
    <property type="entry name" value="SIM_Modulators"/>
</dbReference>
<dbReference type="GO" id="GO:0016020">
    <property type="term" value="C:membrane"/>
    <property type="evidence" value="ECO:0007669"/>
    <property type="project" value="UniProtKB-SubCell"/>
</dbReference>
<keyword evidence="4" id="KW-0472">Membrane</keyword>
<sequence length="131" mass="14677">MVAELCESSVMLVSTGSAAKQTRQHLVQEGVSPIRMASLGSWKNETALIQQQIGFQVQKIYPFHDGWNTACFVILVLFILTVLSLVLLAFLYEMLDCCCCAKHKTVKDLENEPNPVRALMSSMKKRKTEVV</sequence>
<dbReference type="RefSeq" id="XP_018098968.1">
    <property type="nucleotide sequence ID" value="XM_018243479.2"/>
</dbReference>
<gene>
    <name evidence="6" type="primary">LOC108706782</name>
</gene>
<dbReference type="InterPro" id="IPR031671">
    <property type="entry name" value="SMIM5/18/22"/>
</dbReference>
<evidence type="ECO:0000256" key="2">
    <source>
        <dbReference type="ARBA" id="ARBA00022692"/>
    </source>
</evidence>
<comment type="subcellular location">
    <subcellularLocation>
        <location evidence="1">Membrane</location>
        <topology evidence="1">Single-pass membrane protein</topology>
    </subcellularLocation>
</comment>
<keyword evidence="5" id="KW-1185">Reference proteome</keyword>
<evidence type="ECO:0000313" key="6">
    <source>
        <dbReference type="RefSeq" id="XP_018098968.1"/>
    </source>
</evidence>
<reference evidence="6" key="1">
    <citation type="submission" date="2025-08" db="UniProtKB">
        <authorList>
            <consortium name="RefSeq"/>
        </authorList>
    </citation>
    <scope>IDENTIFICATION</scope>
    <source>
        <strain evidence="6">J_2021</strain>
        <tissue evidence="6">Erythrocytes</tissue>
    </source>
</reference>
<accession>A0A1L8HML2</accession>
<evidence type="ECO:0000256" key="3">
    <source>
        <dbReference type="ARBA" id="ARBA00022989"/>
    </source>
</evidence>
<name>A0A1L8HML2_XENLA</name>
<keyword evidence="3" id="KW-1133">Transmembrane helix</keyword>
<protein>
    <submittedName>
        <fullName evidence="6">Small integral membrane protein 18</fullName>
    </submittedName>
</protein>
<dbReference type="CDD" id="cd20255">
    <property type="entry name" value="CASIMO1_SMIM22"/>
    <property type="match status" value="1"/>
</dbReference>
<dbReference type="PaxDb" id="8355-A0A1L8HML2"/>
<dbReference type="Bgee" id="108706782">
    <property type="expression patterns" value="Expressed in brain and 15 other cell types or tissues"/>
</dbReference>
<proteinExistence type="predicted"/>
<evidence type="ECO:0000313" key="5">
    <source>
        <dbReference type="Proteomes" id="UP000186698"/>
    </source>
</evidence>
<dbReference type="PANTHER" id="PTHR36982:SF1">
    <property type="entry name" value="SMALL INTEGRAL MEMBRANE PROTEIN 18"/>
    <property type="match status" value="1"/>
</dbReference>
<dbReference type="AlphaFoldDB" id="A0A1L8HML2"/>
<dbReference type="Pfam" id="PF15831">
    <property type="entry name" value="SMIM5_18_22"/>
    <property type="match status" value="1"/>
</dbReference>